<proteinExistence type="predicted"/>
<protein>
    <submittedName>
        <fullName evidence="1">FAS1 domain-containing protein</fullName>
    </submittedName>
</protein>
<name>A0ACA9Y8C2_9ASCO</name>
<dbReference type="EMBL" id="CALSDN010000005">
    <property type="protein sequence ID" value="CAH6720968.1"/>
    <property type="molecule type" value="Genomic_DNA"/>
</dbReference>
<evidence type="ECO:0000313" key="2">
    <source>
        <dbReference type="Proteomes" id="UP001152531"/>
    </source>
</evidence>
<organism evidence="1 2">
    <name type="scientific">[Candida] jaroonii</name>
    <dbReference type="NCBI Taxonomy" id="467808"/>
    <lineage>
        <taxon>Eukaryota</taxon>
        <taxon>Fungi</taxon>
        <taxon>Dikarya</taxon>
        <taxon>Ascomycota</taxon>
        <taxon>Saccharomycotina</taxon>
        <taxon>Pichiomycetes</taxon>
        <taxon>Debaryomycetaceae</taxon>
        <taxon>Yamadazyma</taxon>
    </lineage>
</organism>
<evidence type="ECO:0000313" key="1">
    <source>
        <dbReference type="EMBL" id="CAH6720968.1"/>
    </source>
</evidence>
<accession>A0ACA9Y8C2</accession>
<keyword evidence="2" id="KW-1185">Reference proteome</keyword>
<gene>
    <name evidence="1" type="ORF">CLIB1444_05S00672</name>
</gene>
<comment type="caution">
    <text evidence="1">The sequence shown here is derived from an EMBL/GenBank/DDBJ whole genome shotgun (WGS) entry which is preliminary data.</text>
</comment>
<dbReference type="Proteomes" id="UP001152531">
    <property type="component" value="Unassembled WGS sequence"/>
</dbReference>
<reference evidence="1" key="1">
    <citation type="submission" date="2022-06" db="EMBL/GenBank/DDBJ databases">
        <authorList>
            <person name="Legras J.-L."/>
            <person name="Devillers H."/>
            <person name="Grondin C."/>
        </authorList>
    </citation>
    <scope>NUCLEOTIDE SEQUENCE</scope>
    <source>
        <strain evidence="1">CLIB 1444</strain>
    </source>
</reference>
<sequence>MGFNLLALFFLLVIATSATTTTPVIEPTPSTIVDILSSNVEFSYFLRILQKNGLIPIINQLQNITLLAPVNSAFTNSQLEITNDHDELMRYVLNQKFRVGWMDEKSAVFESLYTIKGKPYPVIISPNFEDEVFEVDHRATIVEPDIYAKHQWSFIQGIDAQLPLKPSMCDILLGKTNTTDITFIQSLFQSLFHQSKASLIPQSKKKHHTKPPKLPLSCEEYLNTTSTIFIPDDETVFNSMSNMTRRYYSALYHTINGNRFTSTDKSILEIKHDIVNLLDNLIFPEYISPSNTTKHHYKSKSGLEFKLAGHFNELSVNSKVNSSHMVSANDGGIYVFGNKDFFNHLNIPLVDMIPRKSLYALHYSNLVNELEFRSLEYLIDGSSSNQTILLSFDQRDDVEDNEAYVYEKDMSITGFSSKQSLMYQFIDERINITNNIGNGTFYKLADTCLCSEKKINGCFKIKLSSSNYPLESRVNDDIKIKSDALAVGNDSIAYIVDKSIDTPSNLKHSLADLLSSGAIQRHLEHIKIDQKECLKTIQYLNDFDLLALKENKLGYSAFLPCGKPFNDDVGLKTVGNWESLGLVLNYLEKNPKVFHNLLKGIFVEGTIYSDFSLSEDEDGHFQTLRGDNVIIKEGPMDDKYNHFVKINDTVVSLPLNSDILFNQGVIHIVNKLLLPADFEVSFIDLIKSTEDDGLSFLSLIEKFPLLEDFLFNSNNYSLLVPTPESMSLYNITTSMENLWEFMEMHIIPNEELPKLINCMEDQDNESLNKTSTGYLIGSNHTNLKFSCKKNKNGRVIFDVTDNSGSKLSHKIKVLSHGCVSFAEDSPCVFLIDRPINPSWLDRGFLHVHLGFVSVGIGVILGLILFSFLIFLIMFCLGGSNDKLKVPPNPFDVEAPESFMDIGSSDHGPSNWDRGYETDDENAPFMAQNGYGTIERGPPKPMSIKQKGNLHRSRNLPV</sequence>